<reference evidence="3 4" key="1">
    <citation type="journal article" date="2017" name="Nat. Microbiol.">
        <title>Natural product diversity associated with the nematode symbionts Photorhabdus and Xenorhabdus.</title>
        <authorList>
            <person name="Tobias N.J."/>
            <person name="Wolff H."/>
            <person name="Djahanschiri B."/>
            <person name="Grundmann F."/>
            <person name="Kronenwerth M."/>
            <person name="Shi Y.M."/>
            <person name="Simonyi S."/>
            <person name="Grun P."/>
            <person name="Shapiro-Ilan D."/>
            <person name="Pidot S.J."/>
            <person name="Stinear T.P."/>
            <person name="Ebersberger I."/>
            <person name="Bode H.B."/>
        </authorList>
    </citation>
    <scope>NUCLEOTIDE SEQUENCE [LARGE SCALE GENOMIC DNA]</scope>
    <source>
        <strain evidence="3 4">DSM 17903</strain>
    </source>
</reference>
<dbReference type="GO" id="GO:0031177">
    <property type="term" value="F:phosphopantetheine binding"/>
    <property type="evidence" value="ECO:0007669"/>
    <property type="project" value="TreeGrafter"/>
</dbReference>
<dbReference type="GO" id="GO:0005829">
    <property type="term" value="C:cytosol"/>
    <property type="evidence" value="ECO:0007669"/>
    <property type="project" value="TreeGrafter"/>
</dbReference>
<dbReference type="GO" id="GO:0009366">
    <property type="term" value="C:enterobactin synthetase complex"/>
    <property type="evidence" value="ECO:0007669"/>
    <property type="project" value="TreeGrafter"/>
</dbReference>
<dbReference type="PANTHER" id="PTHR45527">
    <property type="entry name" value="NONRIBOSOMAL PEPTIDE SYNTHETASE"/>
    <property type="match status" value="1"/>
</dbReference>
<dbReference type="InterPro" id="IPR001242">
    <property type="entry name" value="Condensation_dom"/>
</dbReference>
<dbReference type="Pfam" id="PF00668">
    <property type="entry name" value="Condensation"/>
    <property type="match status" value="1"/>
</dbReference>
<dbReference type="Gene3D" id="3.30.559.10">
    <property type="entry name" value="Chloramphenicol acetyltransferase-like domain"/>
    <property type="match status" value="1"/>
</dbReference>
<gene>
    <name evidence="3" type="ORF">Xhom_01453</name>
</gene>
<protein>
    <submittedName>
        <fullName evidence="3">Amino acid adenylation domain protein</fullName>
    </submittedName>
</protein>
<organism evidence="3 4">
    <name type="scientific">Xenorhabdus hominickii</name>
    <dbReference type="NCBI Taxonomy" id="351679"/>
    <lineage>
        <taxon>Bacteria</taxon>
        <taxon>Pseudomonadati</taxon>
        <taxon>Pseudomonadota</taxon>
        <taxon>Gammaproteobacteria</taxon>
        <taxon>Enterobacterales</taxon>
        <taxon>Morganellaceae</taxon>
        <taxon>Xenorhabdus</taxon>
    </lineage>
</organism>
<dbReference type="InterPro" id="IPR023213">
    <property type="entry name" value="CAT-like_dom_sf"/>
</dbReference>
<dbReference type="PANTHER" id="PTHR45527:SF1">
    <property type="entry name" value="FATTY ACID SYNTHASE"/>
    <property type="match status" value="1"/>
</dbReference>
<dbReference type="SUPFAM" id="SSF52777">
    <property type="entry name" value="CoA-dependent acyltransferases"/>
    <property type="match status" value="1"/>
</dbReference>
<feature type="domain" description="TubC N-terminal docking" evidence="2">
    <location>
        <begin position="6"/>
        <end position="54"/>
    </location>
</feature>
<dbReference type="Proteomes" id="UP000225433">
    <property type="component" value="Unassembled WGS sequence"/>
</dbReference>
<evidence type="ECO:0000313" key="4">
    <source>
        <dbReference type="Proteomes" id="UP000225433"/>
    </source>
</evidence>
<dbReference type="AlphaFoldDB" id="A0A2G0Q9U7"/>
<dbReference type="EMBL" id="NJAI01000002">
    <property type="protein sequence ID" value="PHM55991.1"/>
    <property type="molecule type" value="Genomic_DNA"/>
</dbReference>
<accession>A0A2G0Q9U7</accession>
<proteinExistence type="predicted"/>
<evidence type="ECO:0000259" key="2">
    <source>
        <dbReference type="Pfam" id="PF18563"/>
    </source>
</evidence>
<dbReference type="GO" id="GO:0047527">
    <property type="term" value="F:2,3-dihydroxybenzoate-serine ligase activity"/>
    <property type="evidence" value="ECO:0007669"/>
    <property type="project" value="TreeGrafter"/>
</dbReference>
<name>A0A2G0Q9U7_XENHO</name>
<evidence type="ECO:0000259" key="1">
    <source>
        <dbReference type="Pfam" id="PF00668"/>
    </source>
</evidence>
<comment type="caution">
    <text evidence="3">The sequence shown here is derived from an EMBL/GenBank/DDBJ whole genome shotgun (WGS) entry which is preliminary data.</text>
</comment>
<feature type="domain" description="Condensation" evidence="1">
    <location>
        <begin position="74"/>
        <end position="223"/>
    </location>
</feature>
<evidence type="ECO:0000313" key="3">
    <source>
        <dbReference type="EMBL" id="PHM55991.1"/>
    </source>
</evidence>
<dbReference type="GO" id="GO:0043041">
    <property type="term" value="P:amino acid activation for nonribosomal peptide biosynthetic process"/>
    <property type="evidence" value="ECO:0007669"/>
    <property type="project" value="TreeGrafter"/>
</dbReference>
<sequence>MKDAVQIVNEALNQGITLFVADNRLQYETSQDRIPPELLSEWKNHKQALIDFLSHIDSEADTYQLQDIQRYDSAEHYPLSFAQQRLWFIDQINEGSPQYNCKGDFRLREKLNLNAFTETIKMLLERHESLRTCFKIIDNEPRQVVMTDYDLPITEYDLSNLSEIAKKQHVKKFGKEEESQIFNLRADLMLRVRLIKLAENDYVILYTIHHIACDSWSMAIFLN</sequence>
<dbReference type="InterPro" id="IPR041464">
    <property type="entry name" value="TubC_N"/>
</dbReference>
<dbReference type="GO" id="GO:0009239">
    <property type="term" value="P:enterobactin biosynthetic process"/>
    <property type="evidence" value="ECO:0007669"/>
    <property type="project" value="TreeGrafter"/>
</dbReference>
<dbReference type="Gene3D" id="1.10.10.1830">
    <property type="entry name" value="Non-ribosomal peptide synthase, adenylation domain"/>
    <property type="match status" value="1"/>
</dbReference>
<dbReference type="InterPro" id="IPR044894">
    <property type="entry name" value="TubC_N_sf"/>
</dbReference>
<dbReference type="Pfam" id="PF18563">
    <property type="entry name" value="TubC_N"/>
    <property type="match status" value="1"/>
</dbReference>